<evidence type="ECO:0008006" key="3">
    <source>
        <dbReference type="Google" id="ProtNLM"/>
    </source>
</evidence>
<name>A0A504JAH0_9FLAO</name>
<evidence type="ECO:0000313" key="2">
    <source>
        <dbReference type="Proteomes" id="UP000315540"/>
    </source>
</evidence>
<keyword evidence="2" id="KW-1185">Reference proteome</keyword>
<dbReference type="RefSeq" id="WP_140595206.1">
    <property type="nucleotide sequence ID" value="NZ_VFWZ01000006.1"/>
</dbReference>
<proteinExistence type="predicted"/>
<evidence type="ECO:0000313" key="1">
    <source>
        <dbReference type="EMBL" id="TPN83899.1"/>
    </source>
</evidence>
<protein>
    <recommendedName>
        <fullName evidence="3">SMP-30/Gluconolactonase/LRE-like region domain-containing protein</fullName>
    </recommendedName>
</protein>
<gene>
    <name evidence="1" type="ORF">FHK87_18210</name>
</gene>
<dbReference type="EMBL" id="VFWZ01000006">
    <property type="protein sequence ID" value="TPN83899.1"/>
    <property type="molecule type" value="Genomic_DNA"/>
</dbReference>
<accession>A0A504JAH0</accession>
<sequence>MKSFLKNSLSVIVGSFFLFCISVCLSSCYGDGVTPDPEIETLISDFAANGAVSVDRKGFIYISEYGRFVNTGGSGTRVFKVSPRGKILDTIQGLSGPMGTAKDSRGNLYVNNDNNTIRGEVLRIAPNGDRKVIAAIDGWPSSMTIDAQDNLYISNYTAPTVHKITRDGEVIVLANDPRLAGGVGIDLDSQGNVIVANFITADIYKISSNGEISLIANIPDIVIQNFGIGYITVINDVIYATGIAVNYIYKVSMTGEIEILAGNGEAAQVDGPLLEASLSNPNGISSNKYTKTLYISEYTGIGGLRKIKL</sequence>
<dbReference type="AlphaFoldDB" id="A0A504JAH0"/>
<dbReference type="Gene3D" id="2.120.10.30">
    <property type="entry name" value="TolB, C-terminal domain"/>
    <property type="match status" value="1"/>
</dbReference>
<comment type="caution">
    <text evidence="1">The sequence shown here is derived from an EMBL/GenBank/DDBJ whole genome shotgun (WGS) entry which is preliminary data.</text>
</comment>
<organism evidence="1 2">
    <name type="scientific">Aquimarina algicola</name>
    <dbReference type="NCBI Taxonomy" id="2589995"/>
    <lineage>
        <taxon>Bacteria</taxon>
        <taxon>Pseudomonadati</taxon>
        <taxon>Bacteroidota</taxon>
        <taxon>Flavobacteriia</taxon>
        <taxon>Flavobacteriales</taxon>
        <taxon>Flavobacteriaceae</taxon>
        <taxon>Aquimarina</taxon>
    </lineage>
</organism>
<dbReference type="InterPro" id="IPR011042">
    <property type="entry name" value="6-blade_b-propeller_TolB-like"/>
</dbReference>
<dbReference type="OrthoDB" id="1156241at2"/>
<dbReference type="Proteomes" id="UP000315540">
    <property type="component" value="Unassembled WGS sequence"/>
</dbReference>
<dbReference type="Gene3D" id="2.40.10.500">
    <property type="match status" value="2"/>
</dbReference>
<reference evidence="1 2" key="1">
    <citation type="submission" date="2019-06" db="EMBL/GenBank/DDBJ databases">
        <authorList>
            <person name="Meng X."/>
        </authorList>
    </citation>
    <scope>NUCLEOTIDE SEQUENCE [LARGE SCALE GENOMIC DNA]</scope>
    <source>
        <strain evidence="1 2">M625</strain>
    </source>
</reference>
<dbReference type="SUPFAM" id="SSF63829">
    <property type="entry name" value="Calcium-dependent phosphotriesterase"/>
    <property type="match status" value="2"/>
</dbReference>